<dbReference type="PANTHER" id="PTHR33155:SF69">
    <property type="entry name" value="PROTEIN FANTASTIC FOUR 2-LIKE"/>
    <property type="match status" value="1"/>
</dbReference>
<comment type="caution">
    <text evidence="3">The sequence shown here is derived from an EMBL/GenBank/DDBJ whole genome shotgun (WGS) entry which is preliminary data.</text>
</comment>
<evidence type="ECO:0000313" key="4">
    <source>
        <dbReference type="Proteomes" id="UP000224567"/>
    </source>
</evidence>
<evidence type="ECO:0000313" key="3">
    <source>
        <dbReference type="EMBL" id="PHT58886.1"/>
    </source>
</evidence>
<dbReference type="Pfam" id="PF11250">
    <property type="entry name" value="FAF"/>
    <property type="match status" value="1"/>
</dbReference>
<gene>
    <name evidence="3" type="ORF">CQW23_01249</name>
</gene>
<dbReference type="PANTHER" id="PTHR33155">
    <property type="entry name" value="FANTASTIC FOUR-LIKE PROTEIN (DUF3049)"/>
    <property type="match status" value="1"/>
</dbReference>
<reference evidence="4" key="2">
    <citation type="journal article" date="2017" name="J. Anim. Genet.">
        <title>Multiple reference genome sequences of hot pepper reveal the massive evolution of plant disease resistance genes by retroduplication.</title>
        <authorList>
            <person name="Kim S."/>
            <person name="Park J."/>
            <person name="Yeom S.-I."/>
            <person name="Kim Y.-M."/>
            <person name="Seo E."/>
            <person name="Kim K.-T."/>
            <person name="Kim M.-S."/>
            <person name="Lee J.M."/>
            <person name="Cheong K."/>
            <person name="Shin H.-S."/>
            <person name="Kim S.-B."/>
            <person name="Han K."/>
            <person name="Lee J."/>
            <person name="Park M."/>
            <person name="Lee H.-A."/>
            <person name="Lee H.-Y."/>
            <person name="Lee Y."/>
            <person name="Oh S."/>
            <person name="Lee J.H."/>
            <person name="Choi E."/>
            <person name="Choi E."/>
            <person name="Lee S.E."/>
            <person name="Jeon J."/>
            <person name="Kim H."/>
            <person name="Choi G."/>
            <person name="Song H."/>
            <person name="Lee J."/>
            <person name="Lee S.-C."/>
            <person name="Kwon J.-K."/>
            <person name="Lee H.-Y."/>
            <person name="Koo N."/>
            <person name="Hong Y."/>
            <person name="Kim R.W."/>
            <person name="Kang W.-H."/>
            <person name="Huh J.H."/>
            <person name="Kang B.-C."/>
            <person name="Yang T.-J."/>
            <person name="Lee Y.-H."/>
            <person name="Bennetzen J.L."/>
            <person name="Choi D."/>
        </authorList>
    </citation>
    <scope>NUCLEOTIDE SEQUENCE [LARGE SCALE GENOMIC DNA]</scope>
    <source>
        <strain evidence="4">cv. PBC81</strain>
    </source>
</reference>
<keyword evidence="4" id="KW-1185">Reference proteome</keyword>
<sequence length="263" mass="29885">MEPQLPQQHFLISKWCLPRLIDLSQFTLNTSTNLKKTEAGNDGLSEQHSNVDNSIGGWNFIQDLSNPKKDYYYDQKEEYVHPMAKRSSTSLSIKSLEMCTESLGSETGSDMSESIEEHSFNLSESENSHLAPRSKCRKIGKKHDRITNFPPPMPSLSRTNGFQVMRPHREGGRLILKATTISVPKSYFKAERIDGRLRLSLLNNTEVDEAREDEHENVDESDDGDIKLVSENGYVRPSKCKENGSRIKGYQVGRHFGCPYLKC</sequence>
<evidence type="ECO:0000259" key="2">
    <source>
        <dbReference type="Pfam" id="PF11250"/>
    </source>
</evidence>
<organism evidence="3 4">
    <name type="scientific">Capsicum baccatum</name>
    <name type="common">Peruvian pepper</name>
    <dbReference type="NCBI Taxonomy" id="33114"/>
    <lineage>
        <taxon>Eukaryota</taxon>
        <taxon>Viridiplantae</taxon>
        <taxon>Streptophyta</taxon>
        <taxon>Embryophyta</taxon>
        <taxon>Tracheophyta</taxon>
        <taxon>Spermatophyta</taxon>
        <taxon>Magnoliopsida</taxon>
        <taxon>eudicotyledons</taxon>
        <taxon>Gunneridae</taxon>
        <taxon>Pentapetalae</taxon>
        <taxon>asterids</taxon>
        <taxon>lamiids</taxon>
        <taxon>Solanales</taxon>
        <taxon>Solanaceae</taxon>
        <taxon>Solanoideae</taxon>
        <taxon>Capsiceae</taxon>
        <taxon>Capsicum</taxon>
    </lineage>
</organism>
<name>A0A2G2XN09_CAPBA</name>
<proteinExistence type="inferred from homology"/>
<evidence type="ECO:0000256" key="1">
    <source>
        <dbReference type="ARBA" id="ARBA00008690"/>
    </source>
</evidence>
<dbReference type="STRING" id="33114.A0A2G2XN09"/>
<protein>
    <recommendedName>
        <fullName evidence="2">FAF domain-containing protein</fullName>
    </recommendedName>
</protein>
<dbReference type="AlphaFoldDB" id="A0A2G2XN09"/>
<feature type="domain" description="FAF" evidence="2">
    <location>
        <begin position="148"/>
        <end position="201"/>
    </location>
</feature>
<dbReference type="OrthoDB" id="1916983at2759"/>
<dbReference type="InterPro" id="IPR046431">
    <property type="entry name" value="FAF_dom"/>
</dbReference>
<accession>A0A2G2XN09</accession>
<dbReference type="EMBL" id="MLFT02000001">
    <property type="protein sequence ID" value="PHT58886.1"/>
    <property type="molecule type" value="Genomic_DNA"/>
</dbReference>
<dbReference type="InterPro" id="IPR021410">
    <property type="entry name" value="FAF"/>
</dbReference>
<comment type="similarity">
    <text evidence="1">Belongs to the fantastic four family.</text>
</comment>
<dbReference type="Proteomes" id="UP000224567">
    <property type="component" value="Unassembled WGS sequence"/>
</dbReference>
<reference evidence="3 4" key="1">
    <citation type="journal article" date="2017" name="Genome Biol.">
        <title>New reference genome sequences of hot pepper reveal the massive evolution of plant disease-resistance genes by retroduplication.</title>
        <authorList>
            <person name="Kim S."/>
            <person name="Park J."/>
            <person name="Yeom S.I."/>
            <person name="Kim Y.M."/>
            <person name="Seo E."/>
            <person name="Kim K.T."/>
            <person name="Kim M.S."/>
            <person name="Lee J.M."/>
            <person name="Cheong K."/>
            <person name="Shin H.S."/>
            <person name="Kim S.B."/>
            <person name="Han K."/>
            <person name="Lee J."/>
            <person name="Park M."/>
            <person name="Lee H.A."/>
            <person name="Lee H.Y."/>
            <person name="Lee Y."/>
            <person name="Oh S."/>
            <person name="Lee J.H."/>
            <person name="Choi E."/>
            <person name="Choi E."/>
            <person name="Lee S.E."/>
            <person name="Jeon J."/>
            <person name="Kim H."/>
            <person name="Choi G."/>
            <person name="Song H."/>
            <person name="Lee J."/>
            <person name="Lee S.C."/>
            <person name="Kwon J.K."/>
            <person name="Lee H.Y."/>
            <person name="Koo N."/>
            <person name="Hong Y."/>
            <person name="Kim R.W."/>
            <person name="Kang W.H."/>
            <person name="Huh J.H."/>
            <person name="Kang B.C."/>
            <person name="Yang T.J."/>
            <person name="Lee Y.H."/>
            <person name="Bennetzen J.L."/>
            <person name="Choi D."/>
        </authorList>
    </citation>
    <scope>NUCLEOTIDE SEQUENCE [LARGE SCALE GENOMIC DNA]</scope>
    <source>
        <strain evidence="4">cv. PBC81</strain>
    </source>
</reference>